<dbReference type="EMBL" id="BPLQ01013446">
    <property type="protein sequence ID" value="GIY72146.1"/>
    <property type="molecule type" value="Genomic_DNA"/>
</dbReference>
<evidence type="ECO:0000313" key="2">
    <source>
        <dbReference type="EMBL" id="GIY72146.1"/>
    </source>
</evidence>
<evidence type="ECO:0000256" key="1">
    <source>
        <dbReference type="SAM" id="MobiDB-lite"/>
    </source>
</evidence>
<protein>
    <submittedName>
        <fullName evidence="2">Uncharacterized protein</fullName>
    </submittedName>
</protein>
<gene>
    <name evidence="2" type="ORF">CDAR_302321</name>
</gene>
<feature type="region of interest" description="Disordered" evidence="1">
    <location>
        <begin position="70"/>
        <end position="99"/>
    </location>
</feature>
<dbReference type="AlphaFoldDB" id="A0AAV4VPN2"/>
<evidence type="ECO:0000313" key="3">
    <source>
        <dbReference type="Proteomes" id="UP001054837"/>
    </source>
</evidence>
<comment type="caution">
    <text evidence="2">The sequence shown here is derived from an EMBL/GenBank/DDBJ whole genome shotgun (WGS) entry which is preliminary data.</text>
</comment>
<organism evidence="2 3">
    <name type="scientific">Caerostris darwini</name>
    <dbReference type="NCBI Taxonomy" id="1538125"/>
    <lineage>
        <taxon>Eukaryota</taxon>
        <taxon>Metazoa</taxon>
        <taxon>Ecdysozoa</taxon>
        <taxon>Arthropoda</taxon>
        <taxon>Chelicerata</taxon>
        <taxon>Arachnida</taxon>
        <taxon>Araneae</taxon>
        <taxon>Araneomorphae</taxon>
        <taxon>Entelegynae</taxon>
        <taxon>Araneoidea</taxon>
        <taxon>Araneidae</taxon>
        <taxon>Caerostris</taxon>
    </lineage>
</organism>
<keyword evidence="3" id="KW-1185">Reference proteome</keyword>
<accession>A0AAV4VPN2</accession>
<reference evidence="2 3" key="1">
    <citation type="submission" date="2021-06" db="EMBL/GenBank/DDBJ databases">
        <title>Caerostris darwini draft genome.</title>
        <authorList>
            <person name="Kono N."/>
            <person name="Arakawa K."/>
        </authorList>
    </citation>
    <scope>NUCLEOTIDE SEQUENCE [LARGE SCALE GENOMIC DNA]</scope>
</reference>
<dbReference type="Proteomes" id="UP001054837">
    <property type="component" value="Unassembled WGS sequence"/>
</dbReference>
<proteinExistence type="predicted"/>
<name>A0AAV4VPN2_9ARAC</name>
<sequence>MGSSNNLQIHEKVCNLVVGKENDRHHSDISDASGEVVLLEESNYDFTQLGEVVLFKTPLEATAFRQILKKPSPQVSEHEHKKPHPEKCIPASEVRTSSSPSMGMISTTLVIQKKCVLLCSMPLKVVRNSI</sequence>